<dbReference type="Pfam" id="PF25963">
    <property type="entry name" value="Beta-barrel_AAEA"/>
    <property type="match status" value="1"/>
</dbReference>
<sequence>ETVIAGIRVGDKAKVYLMADTRTVYRGHVQSIGSAINSKELPNPGLLSELPQVFDWVRLAENVPVNIQLDPDTKMENFIPGLSATVDIIK</sequence>
<reference evidence="2 3" key="1">
    <citation type="submission" date="2019-09" db="EMBL/GenBank/DDBJ databases">
        <title>Draft genome sequences of 48 bacterial type strains from the CCUG.</title>
        <authorList>
            <person name="Tunovic T."/>
            <person name="Pineiro-Iglesias B."/>
            <person name="Unosson C."/>
            <person name="Inganas E."/>
            <person name="Ohlen M."/>
            <person name="Cardew S."/>
            <person name="Jensie-Markopoulos S."/>
            <person name="Salva-Serra F."/>
            <person name="Jaen-Luchoro D."/>
            <person name="Karlsson R."/>
            <person name="Svensson-Stadler L."/>
            <person name="Chun J."/>
            <person name="Moore E."/>
        </authorList>
    </citation>
    <scope>NUCLEOTIDE SEQUENCE [LARGE SCALE GENOMIC DNA]</scope>
    <source>
        <strain evidence="2 3">CCUG 65686</strain>
    </source>
</reference>
<feature type="non-terminal residue" evidence="2">
    <location>
        <position position="1"/>
    </location>
</feature>
<dbReference type="Gene3D" id="2.40.30.170">
    <property type="match status" value="1"/>
</dbReference>
<protein>
    <submittedName>
        <fullName evidence="2">HlyD family secretion protein</fullName>
    </submittedName>
</protein>
<dbReference type="Proteomes" id="UP000473470">
    <property type="component" value="Unassembled WGS sequence"/>
</dbReference>
<comment type="caution">
    <text evidence="2">The sequence shown here is derived from an EMBL/GenBank/DDBJ whole genome shotgun (WGS) entry which is preliminary data.</text>
</comment>
<evidence type="ECO:0000313" key="3">
    <source>
        <dbReference type="Proteomes" id="UP000473470"/>
    </source>
</evidence>
<gene>
    <name evidence="2" type="ORF">F7R25_38300</name>
</gene>
<accession>A0A6L3ML64</accession>
<feature type="domain" description="p-hydroxybenzoic acid efflux pump subunit AaeA-like beta-barrel" evidence="1">
    <location>
        <begin position="1"/>
        <end position="88"/>
    </location>
</feature>
<name>A0A6L3ML64_9BURK</name>
<evidence type="ECO:0000259" key="1">
    <source>
        <dbReference type="Pfam" id="PF25963"/>
    </source>
</evidence>
<dbReference type="AlphaFoldDB" id="A0A6L3ML64"/>
<dbReference type="EMBL" id="VZOK01000390">
    <property type="protein sequence ID" value="KAB0624931.1"/>
    <property type="molecule type" value="Genomic_DNA"/>
</dbReference>
<organism evidence="2 3">
    <name type="scientific">Burkholderia stagnalis</name>
    <dbReference type="NCBI Taxonomy" id="1503054"/>
    <lineage>
        <taxon>Bacteria</taxon>
        <taxon>Pseudomonadati</taxon>
        <taxon>Pseudomonadota</taxon>
        <taxon>Betaproteobacteria</taxon>
        <taxon>Burkholderiales</taxon>
        <taxon>Burkholderiaceae</taxon>
        <taxon>Burkholderia</taxon>
        <taxon>Burkholderia cepacia complex</taxon>
    </lineage>
</organism>
<proteinExistence type="predicted"/>
<dbReference type="InterPro" id="IPR058634">
    <property type="entry name" value="AaeA-lik-b-barrel"/>
</dbReference>
<evidence type="ECO:0000313" key="2">
    <source>
        <dbReference type="EMBL" id="KAB0624931.1"/>
    </source>
</evidence>